<dbReference type="HAMAP" id="MF_01894">
    <property type="entry name" value="Smc_prok"/>
    <property type="match status" value="1"/>
</dbReference>
<dbReference type="GO" id="GO:0007062">
    <property type="term" value="P:sister chromatid cohesion"/>
    <property type="evidence" value="ECO:0007669"/>
    <property type="project" value="InterPro"/>
</dbReference>
<dbReference type="GO" id="GO:0005737">
    <property type="term" value="C:cytoplasm"/>
    <property type="evidence" value="ECO:0007669"/>
    <property type="project" value="UniProtKB-SubCell"/>
</dbReference>
<feature type="domain" description="SMC hinge" evidence="9">
    <location>
        <begin position="527"/>
        <end position="635"/>
    </location>
</feature>
<dbReference type="Proteomes" id="UP000671910">
    <property type="component" value="Chromosome"/>
</dbReference>
<dbReference type="PIRSF" id="PIRSF005719">
    <property type="entry name" value="SMC"/>
    <property type="match status" value="1"/>
</dbReference>
<proteinExistence type="inferred from homology"/>
<evidence type="ECO:0000256" key="5">
    <source>
        <dbReference type="ARBA" id="ARBA00023054"/>
    </source>
</evidence>
<dbReference type="InterPro" id="IPR011890">
    <property type="entry name" value="SMC_prok"/>
</dbReference>
<reference evidence="10 12" key="1">
    <citation type="submission" date="2019-11" db="EMBL/GenBank/DDBJ databases">
        <title>Eggerthellaceae novel genus isolated from the rectal contents of marmort.</title>
        <authorList>
            <person name="Zhang G."/>
        </authorList>
    </citation>
    <scope>NUCLEOTIDE SEQUENCE [LARGE SCALE GENOMIC DNA]</scope>
    <source>
        <strain evidence="10">Zg-886</strain>
        <strain evidence="12">zg-886</strain>
    </source>
</reference>
<dbReference type="Proteomes" id="UP000636394">
    <property type="component" value="Unassembled WGS sequence"/>
</dbReference>
<dbReference type="PANTHER" id="PTHR43977">
    <property type="entry name" value="STRUCTURAL MAINTENANCE OF CHROMOSOMES PROTEIN 3"/>
    <property type="match status" value="1"/>
</dbReference>
<dbReference type="NCBIfam" id="TIGR02168">
    <property type="entry name" value="SMC_prok_B"/>
    <property type="match status" value="1"/>
</dbReference>
<dbReference type="InterPro" id="IPR024704">
    <property type="entry name" value="SMC"/>
</dbReference>
<dbReference type="EMBL" id="WPCR01000008">
    <property type="protein sequence ID" value="NHM14556.1"/>
    <property type="molecule type" value="Genomic_DNA"/>
</dbReference>
<dbReference type="GO" id="GO:0006260">
    <property type="term" value="P:DNA replication"/>
    <property type="evidence" value="ECO:0007669"/>
    <property type="project" value="UniProtKB-UniRule"/>
</dbReference>
<dbReference type="InterPro" id="IPR027417">
    <property type="entry name" value="P-loop_NTPase"/>
</dbReference>
<dbReference type="GO" id="GO:0030261">
    <property type="term" value="P:chromosome condensation"/>
    <property type="evidence" value="ECO:0007669"/>
    <property type="project" value="InterPro"/>
</dbReference>
<dbReference type="GO" id="GO:0005524">
    <property type="term" value="F:ATP binding"/>
    <property type="evidence" value="ECO:0007669"/>
    <property type="project" value="UniProtKB-UniRule"/>
</dbReference>
<dbReference type="GO" id="GO:0005694">
    <property type="term" value="C:chromosome"/>
    <property type="evidence" value="ECO:0007669"/>
    <property type="project" value="InterPro"/>
</dbReference>
<evidence type="ECO:0000313" key="13">
    <source>
        <dbReference type="Proteomes" id="UP000671910"/>
    </source>
</evidence>
<keyword evidence="4 7" id="KW-0067">ATP-binding</keyword>
<dbReference type="EMBL" id="CP072829">
    <property type="protein sequence ID" value="QTU84995.1"/>
    <property type="molecule type" value="Genomic_DNA"/>
</dbReference>
<dbReference type="RefSeq" id="WP_166339857.1">
    <property type="nucleotide sequence ID" value="NZ_CP072829.1"/>
</dbReference>
<evidence type="ECO:0000256" key="4">
    <source>
        <dbReference type="ARBA" id="ARBA00022840"/>
    </source>
</evidence>
<feature type="binding site" evidence="7">
    <location>
        <begin position="32"/>
        <end position="39"/>
    </location>
    <ligand>
        <name>ATP</name>
        <dbReference type="ChEBI" id="CHEBI:30616"/>
    </ligand>
</feature>
<evidence type="ECO:0000259" key="8">
    <source>
        <dbReference type="Pfam" id="PF02463"/>
    </source>
</evidence>
<comment type="similarity">
    <text evidence="7">Belongs to the SMC family.</text>
</comment>
<comment type="domain">
    <text evidence="7">Contains large globular domains required for ATP hydrolysis at each terminus and a third globular domain forming a flexible hinge near the middle of the molecule. These domains are separated by coiled-coil structures.</text>
</comment>
<feature type="coiled-coil region" evidence="7">
    <location>
        <begin position="676"/>
        <end position="790"/>
    </location>
</feature>
<feature type="domain" description="RecF/RecN/SMC N-terminal" evidence="8">
    <location>
        <begin position="2"/>
        <end position="1170"/>
    </location>
</feature>
<dbReference type="FunFam" id="3.40.50.300:FF:000901">
    <property type="entry name" value="Chromosome partition protein Smc"/>
    <property type="match status" value="1"/>
</dbReference>
<dbReference type="InterPro" id="IPR010935">
    <property type="entry name" value="SMC_hinge"/>
</dbReference>
<keyword evidence="5 7" id="KW-0175">Coiled coil</keyword>
<evidence type="ECO:0000313" key="12">
    <source>
        <dbReference type="Proteomes" id="UP000636394"/>
    </source>
</evidence>
<dbReference type="KEGG" id="ebz:J7S26_03550"/>
<dbReference type="SUPFAM" id="SSF75553">
    <property type="entry name" value="Smc hinge domain"/>
    <property type="match status" value="1"/>
</dbReference>
<keyword evidence="12" id="KW-1185">Reference proteome</keyword>
<evidence type="ECO:0000256" key="2">
    <source>
        <dbReference type="ARBA" id="ARBA00022490"/>
    </source>
</evidence>
<dbReference type="Pfam" id="PF06470">
    <property type="entry name" value="SMC_hinge"/>
    <property type="match status" value="1"/>
</dbReference>
<keyword evidence="2 7" id="KW-0963">Cytoplasm</keyword>
<protein>
    <recommendedName>
        <fullName evidence="7">Chromosome partition protein Smc</fullName>
    </recommendedName>
</protein>
<feature type="coiled-coil region" evidence="7">
    <location>
        <begin position="220"/>
        <end position="289"/>
    </location>
</feature>
<dbReference type="SUPFAM" id="SSF52540">
    <property type="entry name" value="P-loop containing nucleoside triphosphate hydrolases"/>
    <property type="match status" value="1"/>
</dbReference>
<comment type="subcellular location">
    <subcellularLocation>
        <location evidence="1 7">Cytoplasm</location>
    </subcellularLocation>
</comment>
<evidence type="ECO:0000256" key="7">
    <source>
        <dbReference type="HAMAP-Rule" id="MF_01894"/>
    </source>
</evidence>
<dbReference type="Gene3D" id="3.40.50.300">
    <property type="entry name" value="P-loop containing nucleotide triphosphate hydrolases"/>
    <property type="match status" value="2"/>
</dbReference>
<gene>
    <name evidence="7 11" type="primary">smc</name>
    <name evidence="10" type="ORF">GMI68_07240</name>
    <name evidence="11" type="ORF">J7S26_03550</name>
</gene>
<evidence type="ECO:0000313" key="11">
    <source>
        <dbReference type="EMBL" id="QTU84995.1"/>
    </source>
</evidence>
<dbReference type="InterPro" id="IPR003395">
    <property type="entry name" value="RecF/RecN/SMC_N"/>
</dbReference>
<dbReference type="Gene3D" id="1.10.287.1490">
    <property type="match status" value="1"/>
</dbReference>
<organism evidence="11 13">
    <name type="scientific">Xiamenia xianingshaonis</name>
    <dbReference type="NCBI Taxonomy" id="2682776"/>
    <lineage>
        <taxon>Bacteria</taxon>
        <taxon>Bacillati</taxon>
        <taxon>Actinomycetota</taxon>
        <taxon>Coriobacteriia</taxon>
        <taxon>Eggerthellales</taxon>
        <taxon>Eggerthellaceae</taxon>
        <taxon>Xiamenia</taxon>
    </lineage>
</organism>
<dbReference type="InterPro" id="IPR036277">
    <property type="entry name" value="SMC_hinge_sf"/>
</dbReference>
<evidence type="ECO:0000256" key="3">
    <source>
        <dbReference type="ARBA" id="ARBA00022741"/>
    </source>
</evidence>
<keyword evidence="3 7" id="KW-0547">Nucleotide-binding</keyword>
<name>A0A9E6MS19_9ACTN</name>
<accession>A0A9E6MS19</accession>
<reference evidence="11" key="2">
    <citation type="submission" date="2021-04" db="EMBL/GenBank/DDBJ databases">
        <title>Novel species in family Eggerthellaceae.</title>
        <authorList>
            <person name="Zhang G."/>
        </authorList>
    </citation>
    <scope>NUCLEOTIDE SEQUENCE</scope>
    <source>
        <strain evidence="11">Zg-886</strain>
    </source>
</reference>
<dbReference type="Gene3D" id="1.20.1060.20">
    <property type="match status" value="1"/>
</dbReference>
<dbReference type="Gene3D" id="3.30.70.1620">
    <property type="match status" value="1"/>
</dbReference>
<evidence type="ECO:0000256" key="1">
    <source>
        <dbReference type="ARBA" id="ARBA00004496"/>
    </source>
</evidence>
<comment type="subunit">
    <text evidence="7">Homodimer.</text>
</comment>
<comment type="function">
    <text evidence="7">Required for chromosome condensation and partitioning.</text>
</comment>
<keyword evidence="6 7" id="KW-0238">DNA-binding</keyword>
<dbReference type="GO" id="GO:0007059">
    <property type="term" value="P:chromosome segregation"/>
    <property type="evidence" value="ECO:0007669"/>
    <property type="project" value="UniProtKB-UniRule"/>
</dbReference>
<dbReference type="SUPFAM" id="SSF57997">
    <property type="entry name" value="Tropomyosin"/>
    <property type="match status" value="1"/>
</dbReference>
<evidence type="ECO:0000259" key="9">
    <source>
        <dbReference type="Pfam" id="PF06470"/>
    </source>
</evidence>
<dbReference type="AlphaFoldDB" id="A0A9E6MS19"/>
<dbReference type="Pfam" id="PF02463">
    <property type="entry name" value="SMC_N"/>
    <property type="match status" value="1"/>
</dbReference>
<dbReference type="GO" id="GO:0003677">
    <property type="term" value="F:DNA binding"/>
    <property type="evidence" value="ECO:0007669"/>
    <property type="project" value="UniProtKB-UniRule"/>
</dbReference>
<dbReference type="GO" id="GO:0016887">
    <property type="term" value="F:ATP hydrolysis activity"/>
    <property type="evidence" value="ECO:0007669"/>
    <property type="project" value="InterPro"/>
</dbReference>
<evidence type="ECO:0000313" key="10">
    <source>
        <dbReference type="EMBL" id="NHM14556.1"/>
    </source>
</evidence>
<evidence type="ECO:0000256" key="6">
    <source>
        <dbReference type="ARBA" id="ARBA00023125"/>
    </source>
</evidence>
<feature type="coiled-coil region" evidence="7">
    <location>
        <begin position="325"/>
        <end position="499"/>
    </location>
</feature>
<sequence>MYLKSLVLKGFKSFADRSVLPFEPGLNAVVGPNGSGKSNISDAVLWVLGERNAKHLRGQAMEDVIFAGSTARKAVGVAEVDLVLDNTDGTLPVDFSEVVLTRRLYRTGESEYLINGAVSRRLDVLDILHDSGLGTGTHSIISQGSLDSILQSRPEDRRALVEEAAGVLKHKQRKAKSERKLASMDAHLDRVRDVVGEIERTLKPLERKAKKARSYAELSARLAEATLALAVDDLRRLQKQWDAGQARERALAEEQEQRRCAVAAAEKAVEELQETARLQTADAHELARQHRSALAAVERFDGVALVLRERRRAAREAQEAQLLAQERNRGQLDAARRDLAEAEAALSGLTAEREAADAAVRDLERRRDEGTEQRQALERAMRDAERARGAAEARREQIRRDLAKTQERLAEGIAHAKLVESRGSELEERLEQTTADMAAAAEALERAERSLAELVESEGKARSDVAEATRKRDAARRLVDDLQGGITALEAEARGLEELERASSADSPARLWLLDNLTSCDTACHVLSHHVQAPPALEPLVEALLSRDVLALVLADEEKVASVAALASARDEAGLVTLISARAAAGAPPRAADVVLPEGAFWLVDRLQVDADAGDAVKALLGDVVVCPTLESCLAARSLGAGLRFATEAGCVAWPSGKVCVGAAADAGDDGVLARSRKLQEVRAQADRQRRELEAAREALRQAEEGLRAAQGASLKLVEALATLRGATEAARSDARAVEGRLAAVKQEYSQLEARRAEAQQAVDEARPTVESLEGELEAAVAQAGDARRRFEESNAAIVPVRKELAQVRDALSDAKLKAATLGERETYNERMAQTRRNDLERIAAADRRARRDVLEKRVVERRIVPIAALVEELSASARRWTRELEERATSAESSSASLYNAIDEARANAKGAHDAFDETSNRLSEVRVEKGRLEIQVNATVEAIVEGCSTPLDHALELPELEDRASVQEEAASLERRLKAMGSISPDAVEEYEAVRQRYDYLAAQVADMQSARASLSKIVRVIDRRMKEDFERTYAQVNENFKEIFAELFPGGFAELSLVDPDDMDNTGIEVVAQPRGKRIAKMSLMSGGEKSLTALALLFAVYRCRTTPFYLLDEVEAALDDSNLRRLIAYLNKLRDTTQLIMITHQRRTMESADVLFGVSMQNDGVTRVVSQRLDKALAYAQ</sequence>